<keyword evidence="1" id="KW-1133">Transmembrane helix</keyword>
<proteinExistence type="predicted"/>
<dbReference type="Proteomes" id="UP000008332">
    <property type="component" value="Chromosome"/>
</dbReference>
<dbReference type="OrthoDB" id="8775759at2"/>
<evidence type="ECO:0000313" key="3">
    <source>
        <dbReference type="Proteomes" id="UP000008332"/>
    </source>
</evidence>
<dbReference type="AlphaFoldDB" id="Q21T30"/>
<accession>Q21T30</accession>
<dbReference type="KEGG" id="rfr:Rfer_3364"/>
<dbReference type="HOGENOM" id="CLU_1342366_0_0_4"/>
<feature type="transmembrane region" description="Helical" evidence="1">
    <location>
        <begin position="74"/>
        <end position="93"/>
    </location>
</feature>
<keyword evidence="3" id="KW-1185">Reference proteome</keyword>
<sequence length="204" mass="23072">MQNPIVADLLWRSLALFLLIGALMGTAMALLLLFRPQLLQRVNRAANHWVSLRSISQWMDRSIRTERWFYRHHLVLGPLVVVGAGYMLLYFGLQLDQAAALRVLGVYVANQQLAGMLLQALVLFALIGAAAALLVGAVYWIRPSLLRGMETQANQWVSSRQATKVLDVTHDPVDLFVEHHAQRVGWLLLAASIYLFVVMFRWLL</sequence>
<feature type="transmembrane region" description="Helical" evidence="1">
    <location>
        <begin position="14"/>
        <end position="34"/>
    </location>
</feature>
<protein>
    <submittedName>
        <fullName evidence="2">Uncharacterized protein</fullName>
    </submittedName>
</protein>
<dbReference type="EMBL" id="CP000267">
    <property type="protein sequence ID" value="ABD71073.1"/>
    <property type="molecule type" value="Genomic_DNA"/>
</dbReference>
<keyword evidence="1" id="KW-0812">Transmembrane</keyword>
<name>Q21T30_ALBFT</name>
<dbReference type="eggNOG" id="ENOG503180D">
    <property type="taxonomic scope" value="Bacteria"/>
</dbReference>
<reference evidence="3" key="1">
    <citation type="submission" date="2006-02" db="EMBL/GenBank/DDBJ databases">
        <title>Complete sequence of chromosome of Rhodoferax ferrireducens DSM 15236.</title>
        <authorList>
            <person name="Copeland A."/>
            <person name="Lucas S."/>
            <person name="Lapidus A."/>
            <person name="Barry K."/>
            <person name="Detter J.C."/>
            <person name="Glavina del Rio T."/>
            <person name="Hammon N."/>
            <person name="Israni S."/>
            <person name="Pitluck S."/>
            <person name="Brettin T."/>
            <person name="Bruce D."/>
            <person name="Han C."/>
            <person name="Tapia R."/>
            <person name="Gilna P."/>
            <person name="Kiss H."/>
            <person name="Schmutz J."/>
            <person name="Larimer F."/>
            <person name="Land M."/>
            <person name="Kyrpides N."/>
            <person name="Ivanova N."/>
            <person name="Richardson P."/>
        </authorList>
    </citation>
    <scope>NUCLEOTIDE SEQUENCE [LARGE SCALE GENOMIC DNA]</scope>
    <source>
        <strain evidence="3">ATCC BAA-621 / DSM 15236 / T118</strain>
    </source>
</reference>
<keyword evidence="1" id="KW-0472">Membrane</keyword>
<organism evidence="2 3">
    <name type="scientific">Albidiferax ferrireducens (strain ATCC BAA-621 / DSM 15236 / T118)</name>
    <name type="common">Rhodoferax ferrireducens</name>
    <dbReference type="NCBI Taxonomy" id="338969"/>
    <lineage>
        <taxon>Bacteria</taxon>
        <taxon>Pseudomonadati</taxon>
        <taxon>Pseudomonadota</taxon>
        <taxon>Betaproteobacteria</taxon>
        <taxon>Burkholderiales</taxon>
        <taxon>Comamonadaceae</taxon>
        <taxon>Rhodoferax</taxon>
    </lineage>
</organism>
<feature type="transmembrane region" description="Helical" evidence="1">
    <location>
        <begin position="184"/>
        <end position="203"/>
    </location>
</feature>
<gene>
    <name evidence="2" type="ordered locus">Rfer_3364</name>
</gene>
<evidence type="ECO:0000313" key="2">
    <source>
        <dbReference type="EMBL" id="ABD71073.1"/>
    </source>
</evidence>
<dbReference type="RefSeq" id="WP_011465636.1">
    <property type="nucleotide sequence ID" value="NC_007908.1"/>
</dbReference>
<feature type="transmembrane region" description="Helical" evidence="1">
    <location>
        <begin position="113"/>
        <end position="141"/>
    </location>
</feature>
<evidence type="ECO:0000256" key="1">
    <source>
        <dbReference type="SAM" id="Phobius"/>
    </source>
</evidence>